<reference evidence="3 4" key="1">
    <citation type="submission" date="2019-08" db="EMBL/GenBank/DDBJ databases">
        <title>Actinomadura sp. nov. CYP1-5 isolated from mountain soil.</title>
        <authorList>
            <person name="Songsumanus A."/>
            <person name="Kuncharoen N."/>
            <person name="Kudo T."/>
            <person name="Yuki M."/>
            <person name="Igarashi Y."/>
            <person name="Tanasupawat S."/>
        </authorList>
    </citation>
    <scope>NUCLEOTIDE SEQUENCE [LARGE SCALE GENOMIC DNA]</scope>
    <source>
        <strain evidence="3 4">JCM 14158</strain>
    </source>
</reference>
<dbReference type="PANTHER" id="PTHR10587:SF137">
    <property type="entry name" value="4-DEOXY-4-FORMAMIDO-L-ARABINOSE-PHOSPHOUNDECAPRENOL DEFORMYLASE ARND-RELATED"/>
    <property type="match status" value="1"/>
</dbReference>
<dbReference type="GO" id="GO:0016810">
    <property type="term" value="F:hydrolase activity, acting on carbon-nitrogen (but not peptide) bonds"/>
    <property type="evidence" value="ECO:0007669"/>
    <property type="project" value="InterPro"/>
</dbReference>
<dbReference type="AlphaFoldDB" id="A0A5D0NF97"/>
<evidence type="ECO:0000256" key="1">
    <source>
        <dbReference type="SAM" id="SignalP"/>
    </source>
</evidence>
<dbReference type="RefSeq" id="WP_067893162.1">
    <property type="nucleotide sequence ID" value="NZ_VSFG01000007.1"/>
</dbReference>
<dbReference type="SUPFAM" id="SSF88713">
    <property type="entry name" value="Glycoside hydrolase/deacetylase"/>
    <property type="match status" value="1"/>
</dbReference>
<feature type="signal peptide" evidence="1">
    <location>
        <begin position="1"/>
        <end position="20"/>
    </location>
</feature>
<organism evidence="3 4">
    <name type="scientific">Actinomadura chibensis</name>
    <dbReference type="NCBI Taxonomy" id="392828"/>
    <lineage>
        <taxon>Bacteria</taxon>
        <taxon>Bacillati</taxon>
        <taxon>Actinomycetota</taxon>
        <taxon>Actinomycetes</taxon>
        <taxon>Streptosporangiales</taxon>
        <taxon>Thermomonosporaceae</taxon>
        <taxon>Actinomadura</taxon>
    </lineage>
</organism>
<dbReference type="InterPro" id="IPR050248">
    <property type="entry name" value="Polysacc_deacetylase_ArnD"/>
</dbReference>
<evidence type="ECO:0000313" key="4">
    <source>
        <dbReference type="Proteomes" id="UP000323380"/>
    </source>
</evidence>
<dbReference type="InterPro" id="IPR011330">
    <property type="entry name" value="Glyco_hydro/deAcase_b/a-brl"/>
</dbReference>
<dbReference type="Gene3D" id="3.20.20.370">
    <property type="entry name" value="Glycoside hydrolase/deacetylase"/>
    <property type="match status" value="1"/>
</dbReference>
<dbReference type="Proteomes" id="UP000323380">
    <property type="component" value="Unassembled WGS sequence"/>
</dbReference>
<keyword evidence="4" id="KW-1185">Reference proteome</keyword>
<dbReference type="GO" id="GO:0005975">
    <property type="term" value="P:carbohydrate metabolic process"/>
    <property type="evidence" value="ECO:0007669"/>
    <property type="project" value="InterPro"/>
</dbReference>
<comment type="caution">
    <text evidence="3">The sequence shown here is derived from an EMBL/GenBank/DDBJ whole genome shotgun (WGS) entry which is preliminary data.</text>
</comment>
<gene>
    <name evidence="3" type="ORF">FXF69_30020</name>
</gene>
<dbReference type="PROSITE" id="PS51677">
    <property type="entry name" value="NODB"/>
    <property type="match status" value="1"/>
</dbReference>
<feature type="domain" description="NodB homology" evidence="2">
    <location>
        <begin position="42"/>
        <end position="228"/>
    </location>
</feature>
<dbReference type="PANTHER" id="PTHR10587">
    <property type="entry name" value="GLYCOSYL TRANSFERASE-RELATED"/>
    <property type="match status" value="1"/>
</dbReference>
<evidence type="ECO:0000259" key="2">
    <source>
        <dbReference type="PROSITE" id="PS51677"/>
    </source>
</evidence>
<proteinExistence type="predicted"/>
<accession>A0A5D0NF97</accession>
<name>A0A5D0NF97_9ACTN</name>
<dbReference type="STRING" id="1220554.GCA_001552135_03924"/>
<dbReference type="CDD" id="cd10959">
    <property type="entry name" value="CE4_NodB_like_3"/>
    <property type="match status" value="1"/>
</dbReference>
<feature type="chain" id="PRO_5039631967" evidence="1">
    <location>
        <begin position="21"/>
        <end position="237"/>
    </location>
</feature>
<dbReference type="EMBL" id="VSFG01000007">
    <property type="protein sequence ID" value="TYB42989.1"/>
    <property type="molecule type" value="Genomic_DNA"/>
</dbReference>
<dbReference type="InterPro" id="IPR002509">
    <property type="entry name" value="NODB_dom"/>
</dbReference>
<keyword evidence="1" id="KW-0732">Signal</keyword>
<sequence length="237" mass="24958">MSRRAVAAALAAVLAGHALPAATWLRPVRRLTPRVAGRGGPRHVALTFDDGPDARSTPLFLDELARLGCHATFFVLGSMLRRDPALGRRIVADGHEIAVHGWRHGGTLTARPGRVLGEVRRTVRLIEDVCGVSPSWYRPPYGALSAEALLAARRDGLRPVLWTAWGRDWTAAATPESVLAAFAPGLGGGATLLLHDSDVTSAPGAWTAALAALPGVVARCRAAGLTVGPLRDHGVRP</sequence>
<evidence type="ECO:0000313" key="3">
    <source>
        <dbReference type="EMBL" id="TYB42989.1"/>
    </source>
</evidence>
<dbReference type="Pfam" id="PF01522">
    <property type="entry name" value="Polysacc_deac_1"/>
    <property type="match status" value="1"/>
</dbReference>
<protein>
    <submittedName>
        <fullName evidence="3">Polysaccharide deacetylase family protein</fullName>
    </submittedName>
</protein>